<accession>A0AAJ6B303</accession>
<organism evidence="1 2">
    <name type="scientific">Candidatus Devosia phytovorans</name>
    <dbReference type="NCBI Taxonomy" id="3121372"/>
    <lineage>
        <taxon>Bacteria</taxon>
        <taxon>Pseudomonadati</taxon>
        <taxon>Pseudomonadota</taxon>
        <taxon>Alphaproteobacteria</taxon>
        <taxon>Hyphomicrobiales</taxon>
        <taxon>Devosiaceae</taxon>
        <taxon>Devosia</taxon>
    </lineage>
</organism>
<dbReference type="NCBIfam" id="TIGR04029">
    <property type="entry name" value="CMD_Avi_7170"/>
    <property type="match status" value="1"/>
</dbReference>
<protein>
    <submittedName>
        <fullName evidence="1">CMD domain protein</fullName>
    </submittedName>
</protein>
<dbReference type="InterPro" id="IPR023982">
    <property type="entry name" value="CHP04029_CMD-like"/>
</dbReference>
<dbReference type="EMBL" id="CP119312">
    <property type="protein sequence ID" value="WEK05993.1"/>
    <property type="molecule type" value="Genomic_DNA"/>
</dbReference>
<dbReference type="Proteomes" id="UP001217476">
    <property type="component" value="Chromosome"/>
</dbReference>
<evidence type="ECO:0000313" key="2">
    <source>
        <dbReference type="Proteomes" id="UP001217476"/>
    </source>
</evidence>
<dbReference type="SUPFAM" id="SSF69118">
    <property type="entry name" value="AhpD-like"/>
    <property type="match status" value="1"/>
</dbReference>
<name>A0AAJ6B303_9HYPH</name>
<reference evidence="1" key="1">
    <citation type="submission" date="2023-03" db="EMBL/GenBank/DDBJ databases">
        <title>Andean soil-derived lignocellulolytic bacterial consortium as a source of novel taxa and putative plastic-active enzymes.</title>
        <authorList>
            <person name="Diaz-Garcia L."/>
            <person name="Chuvochina M."/>
            <person name="Feuerriegel G."/>
            <person name="Bunk B."/>
            <person name="Sproer C."/>
            <person name="Streit W.R."/>
            <person name="Rodriguez L.M."/>
            <person name="Overmann J."/>
            <person name="Jimenez D.J."/>
        </authorList>
    </citation>
    <scope>NUCLEOTIDE SEQUENCE</scope>
    <source>
        <strain evidence="1">MAG 4196</strain>
    </source>
</reference>
<proteinExistence type="predicted"/>
<dbReference type="InterPro" id="IPR029032">
    <property type="entry name" value="AhpD-like"/>
</dbReference>
<evidence type="ECO:0000313" key="1">
    <source>
        <dbReference type="EMBL" id="WEK05993.1"/>
    </source>
</evidence>
<gene>
    <name evidence="1" type="ORF">P0Y65_06980</name>
</gene>
<dbReference type="Gene3D" id="1.20.1290.10">
    <property type="entry name" value="AhpD-like"/>
    <property type="match status" value="1"/>
</dbReference>
<sequence>MSHDLIDQVLSITPGSHLDQLRRHREVARENIQKAYDALFAPRDTNEVSLVERLAIASFVTGLHGQIVLADHYAHLLSTSEGGVAVAALINEEIERGTTEGPYGTYPAGPLASENKQGPLYAVAPANRTHLGLRLRVALEHAHLLVFRPRDASREALHGLINAGWSTAGVVTISQLVAYLAFQTRIVEGLSTLAATDVTAPRLPKVAPASAIA</sequence>
<dbReference type="AlphaFoldDB" id="A0AAJ6B303"/>